<proteinExistence type="predicted"/>
<accession>A0AA35RAM7</accession>
<dbReference type="Proteomes" id="UP001174909">
    <property type="component" value="Unassembled WGS sequence"/>
</dbReference>
<dbReference type="AlphaFoldDB" id="A0AA35RAM7"/>
<evidence type="ECO:0000313" key="1">
    <source>
        <dbReference type="EMBL" id="CAI8006876.1"/>
    </source>
</evidence>
<sequence length="47" mass="5449">MSVISVTIYRRSVIITIVYSEVKKPMHQIHSYCQVTRSPHNCQGTTR</sequence>
<dbReference type="EMBL" id="CASHTH010000732">
    <property type="protein sequence ID" value="CAI8006876.1"/>
    <property type="molecule type" value="Genomic_DNA"/>
</dbReference>
<comment type="caution">
    <text evidence="1">The sequence shown here is derived from an EMBL/GenBank/DDBJ whole genome shotgun (WGS) entry which is preliminary data.</text>
</comment>
<organism evidence="1 2">
    <name type="scientific">Geodia barretti</name>
    <name type="common">Barrett's horny sponge</name>
    <dbReference type="NCBI Taxonomy" id="519541"/>
    <lineage>
        <taxon>Eukaryota</taxon>
        <taxon>Metazoa</taxon>
        <taxon>Porifera</taxon>
        <taxon>Demospongiae</taxon>
        <taxon>Heteroscleromorpha</taxon>
        <taxon>Tetractinellida</taxon>
        <taxon>Astrophorina</taxon>
        <taxon>Geodiidae</taxon>
        <taxon>Geodia</taxon>
    </lineage>
</organism>
<evidence type="ECO:0000313" key="2">
    <source>
        <dbReference type="Proteomes" id="UP001174909"/>
    </source>
</evidence>
<keyword evidence="2" id="KW-1185">Reference proteome</keyword>
<protein>
    <submittedName>
        <fullName evidence="1">Uncharacterized protein</fullName>
    </submittedName>
</protein>
<name>A0AA35RAM7_GEOBA</name>
<gene>
    <name evidence="1" type="ORF">GBAR_LOCUS4946</name>
</gene>
<reference evidence="1" key="1">
    <citation type="submission" date="2023-03" db="EMBL/GenBank/DDBJ databases">
        <authorList>
            <person name="Steffen K."/>
            <person name="Cardenas P."/>
        </authorList>
    </citation>
    <scope>NUCLEOTIDE SEQUENCE</scope>
</reference>